<dbReference type="Proteomes" id="UP001352852">
    <property type="component" value="Unassembled WGS sequence"/>
</dbReference>
<comment type="caution">
    <text evidence="2">The sequence shown here is derived from an EMBL/GenBank/DDBJ whole genome shotgun (WGS) entry which is preliminary data.</text>
</comment>
<organism evidence="2 3">
    <name type="scientific">Characodon lateralis</name>
    <dbReference type="NCBI Taxonomy" id="208331"/>
    <lineage>
        <taxon>Eukaryota</taxon>
        <taxon>Metazoa</taxon>
        <taxon>Chordata</taxon>
        <taxon>Craniata</taxon>
        <taxon>Vertebrata</taxon>
        <taxon>Euteleostomi</taxon>
        <taxon>Actinopterygii</taxon>
        <taxon>Neopterygii</taxon>
        <taxon>Teleostei</taxon>
        <taxon>Neoteleostei</taxon>
        <taxon>Acanthomorphata</taxon>
        <taxon>Ovalentaria</taxon>
        <taxon>Atherinomorphae</taxon>
        <taxon>Cyprinodontiformes</taxon>
        <taxon>Goodeidae</taxon>
        <taxon>Characodon</taxon>
    </lineage>
</organism>
<dbReference type="EMBL" id="JAHUTJ010005623">
    <property type="protein sequence ID" value="MED6266103.1"/>
    <property type="molecule type" value="Genomic_DNA"/>
</dbReference>
<proteinExistence type="predicted"/>
<accession>A0ABU7CT36</accession>
<name>A0ABU7CT36_9TELE</name>
<evidence type="ECO:0000313" key="2">
    <source>
        <dbReference type="EMBL" id="MED6266103.1"/>
    </source>
</evidence>
<keyword evidence="3" id="KW-1185">Reference proteome</keyword>
<gene>
    <name evidence="2" type="ORF">CHARACLAT_032219</name>
</gene>
<feature type="region of interest" description="Disordered" evidence="1">
    <location>
        <begin position="224"/>
        <end position="243"/>
    </location>
</feature>
<evidence type="ECO:0000256" key="1">
    <source>
        <dbReference type="SAM" id="MobiDB-lite"/>
    </source>
</evidence>
<reference evidence="2 3" key="1">
    <citation type="submission" date="2021-06" db="EMBL/GenBank/DDBJ databases">
        <authorList>
            <person name="Palmer J.M."/>
        </authorList>
    </citation>
    <scope>NUCLEOTIDE SEQUENCE [LARGE SCALE GENOMIC DNA]</scope>
    <source>
        <strain evidence="2 3">CL_MEX2019</strain>
        <tissue evidence="2">Muscle</tissue>
    </source>
</reference>
<evidence type="ECO:0000313" key="3">
    <source>
        <dbReference type="Proteomes" id="UP001352852"/>
    </source>
</evidence>
<protein>
    <submittedName>
        <fullName evidence="2">Uncharacterized protein</fullName>
    </submittedName>
</protein>
<sequence>MLPACLHFGVLRCTNPDKMFPPNMDLADGRQESARDRWVQQQMEELMRHLPADLEVLPFPPLLEQMECEAVQRTSPPTSLVTCPDPAVKPASFSRHRKRRRGAFPCLSAGEEEFPTAVTSGAVVSLPANMKAAVSIPTSSSATAPSPRLAAALPMPSSLAPVRGSVSTPGELEERLKLFARLIKSFRRTSLLYSSRELMEKIRKMEEDYWIAIRQFYCRSPPSSSSLQGLPGIQQETVPHPGS</sequence>